<dbReference type="PANTHER" id="PTHR13193">
    <property type="entry name" value="CGI-140"/>
    <property type="match status" value="1"/>
</dbReference>
<dbReference type="Pfam" id="PF03669">
    <property type="entry name" value="ASTER"/>
    <property type="match status" value="1"/>
</dbReference>
<comment type="subcellular location">
    <subcellularLocation>
        <location evidence="1">Membrane</location>
    </subcellularLocation>
</comment>
<comment type="similarity">
    <text evidence="2">Belongs to the Asterix family.</text>
</comment>
<evidence type="ECO:0000313" key="7">
    <source>
        <dbReference type="Proteomes" id="UP001190700"/>
    </source>
</evidence>
<dbReference type="InterPro" id="IPR005351">
    <property type="entry name" value="ASTER"/>
</dbReference>
<evidence type="ECO:0000256" key="5">
    <source>
        <dbReference type="ARBA" id="ARBA00023136"/>
    </source>
</evidence>
<evidence type="ECO:0000256" key="2">
    <source>
        <dbReference type="ARBA" id="ARBA00009066"/>
    </source>
</evidence>
<dbReference type="PANTHER" id="PTHR13193:SF0">
    <property type="entry name" value="PAT COMPLEX SUBUNIT ASTERIX"/>
    <property type="match status" value="1"/>
</dbReference>
<dbReference type="AlphaFoldDB" id="A0AAE0BC19"/>
<sequence>MSDPRMSSAVSLYKRPVLKEDEIPPDWMALLSLIFGIVGTMAKYKLGAWLSLLCAISSLANIRPKEADTKQIICSCSFAVMSITTNYVAKKASKES</sequence>
<proteinExistence type="inferred from homology"/>
<evidence type="ECO:0000256" key="1">
    <source>
        <dbReference type="ARBA" id="ARBA00004370"/>
    </source>
</evidence>
<evidence type="ECO:0000313" key="6">
    <source>
        <dbReference type="EMBL" id="KAK3233848.1"/>
    </source>
</evidence>
<keyword evidence="3" id="KW-0812">Transmembrane</keyword>
<comment type="caution">
    <text evidence="6">The sequence shown here is derived from an EMBL/GenBank/DDBJ whole genome shotgun (WGS) entry which is preliminary data.</text>
</comment>
<keyword evidence="5" id="KW-0472">Membrane</keyword>
<dbReference type="GO" id="GO:0044183">
    <property type="term" value="F:protein folding chaperone"/>
    <property type="evidence" value="ECO:0007669"/>
    <property type="project" value="InterPro"/>
</dbReference>
<reference evidence="6 7" key="1">
    <citation type="journal article" date="2015" name="Genome Biol. Evol.">
        <title>Comparative Genomics of a Bacterivorous Green Alga Reveals Evolutionary Causalities and Consequences of Phago-Mixotrophic Mode of Nutrition.</title>
        <authorList>
            <person name="Burns J.A."/>
            <person name="Paasch A."/>
            <person name="Narechania A."/>
            <person name="Kim E."/>
        </authorList>
    </citation>
    <scope>NUCLEOTIDE SEQUENCE [LARGE SCALE GENOMIC DNA]</scope>
    <source>
        <strain evidence="6 7">PLY_AMNH</strain>
    </source>
</reference>
<dbReference type="Proteomes" id="UP001190700">
    <property type="component" value="Unassembled WGS sequence"/>
</dbReference>
<evidence type="ECO:0000256" key="4">
    <source>
        <dbReference type="ARBA" id="ARBA00022989"/>
    </source>
</evidence>
<keyword evidence="7" id="KW-1185">Reference proteome</keyword>
<evidence type="ECO:0008006" key="8">
    <source>
        <dbReference type="Google" id="ProtNLM"/>
    </source>
</evidence>
<protein>
    <recommendedName>
        <fullName evidence="8">Protein Asterix</fullName>
    </recommendedName>
</protein>
<accession>A0AAE0BC19</accession>
<dbReference type="GO" id="GO:0005789">
    <property type="term" value="C:endoplasmic reticulum membrane"/>
    <property type="evidence" value="ECO:0007669"/>
    <property type="project" value="InterPro"/>
</dbReference>
<gene>
    <name evidence="6" type="ORF">CYMTET_55880</name>
</gene>
<keyword evidence="4" id="KW-1133">Transmembrane helix</keyword>
<dbReference type="GO" id="GO:0045048">
    <property type="term" value="P:protein insertion into ER membrane"/>
    <property type="evidence" value="ECO:0007669"/>
    <property type="project" value="InterPro"/>
</dbReference>
<dbReference type="EMBL" id="LGRX02035614">
    <property type="protein sequence ID" value="KAK3233848.1"/>
    <property type="molecule type" value="Genomic_DNA"/>
</dbReference>
<organism evidence="6 7">
    <name type="scientific">Cymbomonas tetramitiformis</name>
    <dbReference type="NCBI Taxonomy" id="36881"/>
    <lineage>
        <taxon>Eukaryota</taxon>
        <taxon>Viridiplantae</taxon>
        <taxon>Chlorophyta</taxon>
        <taxon>Pyramimonadophyceae</taxon>
        <taxon>Pyramimonadales</taxon>
        <taxon>Pyramimonadaceae</taxon>
        <taxon>Cymbomonas</taxon>
    </lineage>
</organism>
<evidence type="ECO:0000256" key="3">
    <source>
        <dbReference type="ARBA" id="ARBA00022692"/>
    </source>
</evidence>
<name>A0AAE0BC19_9CHLO</name>